<evidence type="ECO:0000313" key="2">
    <source>
        <dbReference type="EMBL" id="GJS71600.1"/>
    </source>
</evidence>
<accession>A0ABQ4Y2M3</accession>
<gene>
    <name evidence="2" type="ORF">Tco_0704441</name>
</gene>
<comment type="caution">
    <text evidence="2">The sequence shown here is derived from an EMBL/GenBank/DDBJ whole genome shotgun (WGS) entry which is preliminary data.</text>
</comment>
<dbReference type="Proteomes" id="UP001151760">
    <property type="component" value="Unassembled WGS sequence"/>
</dbReference>
<reference evidence="2" key="1">
    <citation type="journal article" date="2022" name="Int. J. Mol. Sci.">
        <title>Draft Genome of Tanacetum Coccineum: Genomic Comparison of Closely Related Tanacetum-Family Plants.</title>
        <authorList>
            <person name="Yamashiro T."/>
            <person name="Shiraishi A."/>
            <person name="Nakayama K."/>
            <person name="Satake H."/>
        </authorList>
    </citation>
    <scope>NUCLEOTIDE SEQUENCE</scope>
</reference>
<evidence type="ECO:0000256" key="1">
    <source>
        <dbReference type="SAM" id="Coils"/>
    </source>
</evidence>
<keyword evidence="3" id="KW-1185">Reference proteome</keyword>
<reference evidence="2" key="2">
    <citation type="submission" date="2022-01" db="EMBL/GenBank/DDBJ databases">
        <authorList>
            <person name="Yamashiro T."/>
            <person name="Shiraishi A."/>
            <person name="Satake H."/>
            <person name="Nakayama K."/>
        </authorList>
    </citation>
    <scope>NUCLEOTIDE SEQUENCE</scope>
</reference>
<protein>
    <submittedName>
        <fullName evidence="2">Uncharacterized protein</fullName>
    </submittedName>
</protein>
<evidence type="ECO:0000313" key="3">
    <source>
        <dbReference type="Proteomes" id="UP001151760"/>
    </source>
</evidence>
<sequence length="157" mass="17668">MFVEQIMGECEAGYQENLVTLESKVAFLEAEKAKLEVTKTLLCQEIKTVKCDRAEVVLKVVPYVAIELVQSDEMGRLIAKLVSSAVFYVRYAAFEEVVAMKDPFDLAKVKDYQPSYKKEHTQAGNDLATTTFTFLSEVIADPFAPIEDFLSKKPRSL</sequence>
<keyword evidence="1" id="KW-0175">Coiled coil</keyword>
<organism evidence="2 3">
    <name type="scientific">Tanacetum coccineum</name>
    <dbReference type="NCBI Taxonomy" id="301880"/>
    <lineage>
        <taxon>Eukaryota</taxon>
        <taxon>Viridiplantae</taxon>
        <taxon>Streptophyta</taxon>
        <taxon>Embryophyta</taxon>
        <taxon>Tracheophyta</taxon>
        <taxon>Spermatophyta</taxon>
        <taxon>Magnoliopsida</taxon>
        <taxon>eudicotyledons</taxon>
        <taxon>Gunneridae</taxon>
        <taxon>Pentapetalae</taxon>
        <taxon>asterids</taxon>
        <taxon>campanulids</taxon>
        <taxon>Asterales</taxon>
        <taxon>Asteraceae</taxon>
        <taxon>Asteroideae</taxon>
        <taxon>Anthemideae</taxon>
        <taxon>Anthemidinae</taxon>
        <taxon>Tanacetum</taxon>
    </lineage>
</organism>
<dbReference type="EMBL" id="BQNB010010018">
    <property type="protein sequence ID" value="GJS71600.1"/>
    <property type="molecule type" value="Genomic_DNA"/>
</dbReference>
<proteinExistence type="predicted"/>
<feature type="coiled-coil region" evidence="1">
    <location>
        <begin position="11"/>
        <end position="38"/>
    </location>
</feature>
<name>A0ABQ4Y2M3_9ASTR</name>